<dbReference type="InterPro" id="IPR011029">
    <property type="entry name" value="DEATH-like_dom_sf"/>
</dbReference>
<dbReference type="Pfam" id="PF00619">
    <property type="entry name" value="CARD"/>
    <property type="match status" value="1"/>
</dbReference>
<comment type="caution">
    <text evidence="2">The sequence shown here is derived from an EMBL/GenBank/DDBJ whole genome shotgun (WGS) entry which is preliminary data.</text>
</comment>
<dbReference type="EMBL" id="UYJE01001275">
    <property type="protein sequence ID" value="VDI00826.1"/>
    <property type="molecule type" value="Genomic_DNA"/>
</dbReference>
<feature type="domain" description="CARD" evidence="1">
    <location>
        <begin position="1"/>
        <end position="74"/>
    </location>
</feature>
<proteinExistence type="predicted"/>
<dbReference type="InterPro" id="IPR001315">
    <property type="entry name" value="CARD"/>
</dbReference>
<protein>
    <recommendedName>
        <fullName evidence="1">CARD domain-containing protein</fullName>
    </recommendedName>
</protein>
<feature type="non-terminal residue" evidence="2">
    <location>
        <position position="99"/>
    </location>
</feature>
<gene>
    <name evidence="2" type="ORF">MGAL_10B022844</name>
</gene>
<dbReference type="CDD" id="cd01671">
    <property type="entry name" value="CARD"/>
    <property type="match status" value="1"/>
</dbReference>
<dbReference type="Proteomes" id="UP000596742">
    <property type="component" value="Unassembled WGS sequence"/>
</dbReference>
<name>A0A8B6C5X1_MYTGA</name>
<dbReference type="GO" id="GO:0042981">
    <property type="term" value="P:regulation of apoptotic process"/>
    <property type="evidence" value="ECO:0007669"/>
    <property type="project" value="InterPro"/>
</dbReference>
<feature type="non-terminal residue" evidence="2">
    <location>
        <position position="1"/>
    </location>
</feature>
<keyword evidence="3" id="KW-1185">Reference proteome</keyword>
<dbReference type="Gene3D" id="1.10.533.10">
    <property type="entry name" value="Death Domain, Fas"/>
    <property type="match status" value="1"/>
</dbReference>
<dbReference type="PROSITE" id="PS50209">
    <property type="entry name" value="CARD"/>
    <property type="match status" value="1"/>
</dbReference>
<evidence type="ECO:0000313" key="2">
    <source>
        <dbReference type="EMBL" id="VDI00826.1"/>
    </source>
</evidence>
<dbReference type="AlphaFoldDB" id="A0A8B6C5X1"/>
<dbReference type="SUPFAM" id="SSF47986">
    <property type="entry name" value="DEATH domain"/>
    <property type="match status" value="1"/>
</dbReference>
<organism evidence="2 3">
    <name type="scientific">Mytilus galloprovincialis</name>
    <name type="common">Mediterranean mussel</name>
    <dbReference type="NCBI Taxonomy" id="29158"/>
    <lineage>
        <taxon>Eukaryota</taxon>
        <taxon>Metazoa</taxon>
        <taxon>Spiralia</taxon>
        <taxon>Lophotrochozoa</taxon>
        <taxon>Mollusca</taxon>
        <taxon>Bivalvia</taxon>
        <taxon>Autobranchia</taxon>
        <taxon>Pteriomorphia</taxon>
        <taxon>Mytilida</taxon>
        <taxon>Mytiloidea</taxon>
        <taxon>Mytilidae</taxon>
        <taxon>Mytilinae</taxon>
        <taxon>Mytilus</taxon>
    </lineage>
</organism>
<evidence type="ECO:0000313" key="3">
    <source>
        <dbReference type="Proteomes" id="UP000596742"/>
    </source>
</evidence>
<reference evidence="2" key="1">
    <citation type="submission" date="2018-11" db="EMBL/GenBank/DDBJ databases">
        <authorList>
            <person name="Alioto T."/>
            <person name="Alioto T."/>
        </authorList>
    </citation>
    <scope>NUCLEOTIDE SEQUENCE</scope>
</reference>
<sequence length="99" mass="11809">HQRLYNFYDKIIQDTVLDKDVLDLLISRCILRIEDREEIEQYPRLSDRNKCILDLLIQRPEDSYRVLLEVLKETSSCSEDLLECMESQQLSHYEADSNS</sequence>
<evidence type="ECO:0000259" key="1">
    <source>
        <dbReference type="PROSITE" id="PS50209"/>
    </source>
</evidence>
<accession>A0A8B6C5X1</accession>